<proteinExistence type="predicted"/>
<keyword evidence="4" id="KW-1185">Reference proteome</keyword>
<organism evidence="3 4">
    <name type="scientific">Yeguia hominis</name>
    <dbReference type="NCBI Taxonomy" id="2763662"/>
    <lineage>
        <taxon>Bacteria</taxon>
        <taxon>Bacillati</taxon>
        <taxon>Bacillota</taxon>
        <taxon>Clostridia</taxon>
        <taxon>Eubacteriales</taxon>
        <taxon>Yeguiaceae</taxon>
        <taxon>Yeguia</taxon>
    </lineage>
</organism>
<feature type="transmembrane region" description="Helical" evidence="1">
    <location>
        <begin position="118"/>
        <end position="137"/>
    </location>
</feature>
<evidence type="ECO:0000256" key="1">
    <source>
        <dbReference type="SAM" id="Phobius"/>
    </source>
</evidence>
<evidence type="ECO:0000313" key="3">
    <source>
        <dbReference type="EMBL" id="MBC8534655.1"/>
    </source>
</evidence>
<dbReference type="AlphaFoldDB" id="A0A926D941"/>
<evidence type="ECO:0000259" key="2">
    <source>
        <dbReference type="Pfam" id="PF04892"/>
    </source>
</evidence>
<gene>
    <name evidence="3" type="ORF">IAG03_11800</name>
</gene>
<feature type="transmembrane region" description="Helical" evidence="1">
    <location>
        <begin position="7"/>
        <end position="34"/>
    </location>
</feature>
<dbReference type="InterPro" id="IPR006976">
    <property type="entry name" value="VanZ-like"/>
</dbReference>
<dbReference type="PANTHER" id="PTHR36834:SF1">
    <property type="entry name" value="INTEGRAL MEMBRANE PROTEIN"/>
    <property type="match status" value="1"/>
</dbReference>
<dbReference type="PANTHER" id="PTHR36834">
    <property type="entry name" value="MEMBRANE PROTEIN-RELATED"/>
    <property type="match status" value="1"/>
</dbReference>
<sequence length="146" mass="16577">MPLSKRIFGALFVSYMTGLVGLVLALDVIGHVWYQLLYHLEDDGFGIRMFAWNCNFVPDFFTHINSEKIANVVVFLPFGILYPLAKPEATWKKTLLSGFLCIVGIEILQPFFGRAFDINDIILDMIGVMISATALFLSKQYFKKQT</sequence>
<dbReference type="Pfam" id="PF04892">
    <property type="entry name" value="VanZ"/>
    <property type="match status" value="1"/>
</dbReference>
<name>A0A926D941_9FIRM</name>
<dbReference type="Proteomes" id="UP000651482">
    <property type="component" value="Unassembled WGS sequence"/>
</dbReference>
<accession>A0A926D941</accession>
<feature type="domain" description="VanZ-like" evidence="2">
    <location>
        <begin position="60"/>
        <end position="135"/>
    </location>
</feature>
<comment type="caution">
    <text evidence="3">The sequence shown here is derived from an EMBL/GenBank/DDBJ whole genome shotgun (WGS) entry which is preliminary data.</text>
</comment>
<dbReference type="RefSeq" id="WP_249320240.1">
    <property type="nucleotide sequence ID" value="NZ_JACRSN010000020.1"/>
</dbReference>
<keyword evidence="1" id="KW-0472">Membrane</keyword>
<keyword evidence="1" id="KW-0812">Transmembrane</keyword>
<dbReference type="InterPro" id="IPR053150">
    <property type="entry name" value="Teicoplanin_resist-assoc"/>
</dbReference>
<feature type="transmembrane region" description="Helical" evidence="1">
    <location>
        <begin position="94"/>
        <end position="112"/>
    </location>
</feature>
<keyword evidence="1" id="KW-1133">Transmembrane helix</keyword>
<reference evidence="3" key="1">
    <citation type="submission" date="2020-08" db="EMBL/GenBank/DDBJ databases">
        <title>Genome public.</title>
        <authorList>
            <person name="Liu C."/>
            <person name="Sun Q."/>
        </authorList>
    </citation>
    <scope>NUCLEOTIDE SEQUENCE</scope>
    <source>
        <strain evidence="3">NSJ-40</strain>
    </source>
</reference>
<evidence type="ECO:0000313" key="4">
    <source>
        <dbReference type="Proteomes" id="UP000651482"/>
    </source>
</evidence>
<feature type="transmembrane region" description="Helical" evidence="1">
    <location>
        <begin position="69"/>
        <end position="85"/>
    </location>
</feature>
<dbReference type="EMBL" id="JACRSN010000020">
    <property type="protein sequence ID" value="MBC8534655.1"/>
    <property type="molecule type" value="Genomic_DNA"/>
</dbReference>
<protein>
    <submittedName>
        <fullName evidence="3">VanZ family protein</fullName>
    </submittedName>
</protein>